<dbReference type="EMBL" id="AZGN01000003">
    <property type="protein sequence ID" value="KRM34532.1"/>
    <property type="molecule type" value="Genomic_DNA"/>
</dbReference>
<proteinExistence type="predicted"/>
<gene>
    <name evidence="1" type="ORF">FC44_GL001244</name>
</gene>
<name>A0ABR5PSJ0_9LACO</name>
<dbReference type="RefSeq" id="WP_170207455.1">
    <property type="nucleotide sequence ID" value="NZ_AZGN01000003.1"/>
</dbReference>
<dbReference type="GeneID" id="75117340"/>
<sequence>MNNIILDFEKLIEGRARHLAKEKKYRDKITPSSNMSIFCTHQYVTKFEFEDVMHQLFK</sequence>
<protein>
    <submittedName>
        <fullName evidence="1">Uncharacterized protein</fullName>
    </submittedName>
</protein>
<keyword evidence="2" id="KW-1185">Reference proteome</keyword>
<organism evidence="1 2">
    <name type="scientific">Lactobacillus intestinalis DSM 6629</name>
    <dbReference type="NCBI Taxonomy" id="1423761"/>
    <lineage>
        <taxon>Bacteria</taxon>
        <taxon>Bacillati</taxon>
        <taxon>Bacillota</taxon>
        <taxon>Bacilli</taxon>
        <taxon>Lactobacillales</taxon>
        <taxon>Lactobacillaceae</taxon>
        <taxon>Lactobacillus</taxon>
    </lineage>
</organism>
<evidence type="ECO:0000313" key="2">
    <source>
        <dbReference type="Proteomes" id="UP000051735"/>
    </source>
</evidence>
<comment type="caution">
    <text evidence="1">The sequence shown here is derived from an EMBL/GenBank/DDBJ whole genome shotgun (WGS) entry which is preliminary data.</text>
</comment>
<dbReference type="Proteomes" id="UP000051735">
    <property type="component" value="Unassembled WGS sequence"/>
</dbReference>
<evidence type="ECO:0000313" key="1">
    <source>
        <dbReference type="EMBL" id="KRM34532.1"/>
    </source>
</evidence>
<accession>A0ABR5PSJ0</accession>
<reference evidence="1 2" key="1">
    <citation type="journal article" date="2015" name="Genome Announc.">
        <title>Expanding the biotechnology potential of lactobacilli through comparative genomics of 213 strains and associated genera.</title>
        <authorList>
            <person name="Sun Z."/>
            <person name="Harris H.M."/>
            <person name="McCann A."/>
            <person name="Guo C."/>
            <person name="Argimon S."/>
            <person name="Zhang W."/>
            <person name="Yang X."/>
            <person name="Jeffery I.B."/>
            <person name="Cooney J.C."/>
            <person name="Kagawa T.F."/>
            <person name="Liu W."/>
            <person name="Song Y."/>
            <person name="Salvetti E."/>
            <person name="Wrobel A."/>
            <person name="Rasinkangas P."/>
            <person name="Parkhill J."/>
            <person name="Rea M.C."/>
            <person name="O'Sullivan O."/>
            <person name="Ritari J."/>
            <person name="Douillard F.P."/>
            <person name="Paul Ross R."/>
            <person name="Yang R."/>
            <person name="Briner A.E."/>
            <person name="Felis G.E."/>
            <person name="de Vos W.M."/>
            <person name="Barrangou R."/>
            <person name="Klaenhammer T.R."/>
            <person name="Caufield P.W."/>
            <person name="Cui Y."/>
            <person name="Zhang H."/>
            <person name="O'Toole P.W."/>
        </authorList>
    </citation>
    <scope>NUCLEOTIDE SEQUENCE [LARGE SCALE GENOMIC DNA]</scope>
    <source>
        <strain evidence="1 2">DSM 6629</strain>
    </source>
</reference>